<accession>A0ABD0J1A7</accession>
<dbReference type="Proteomes" id="UP001519460">
    <property type="component" value="Unassembled WGS sequence"/>
</dbReference>
<protein>
    <submittedName>
        <fullName evidence="2">Uncharacterized protein</fullName>
    </submittedName>
</protein>
<gene>
    <name evidence="2" type="ORF">BaRGS_00040087</name>
</gene>
<proteinExistence type="predicted"/>
<evidence type="ECO:0000313" key="3">
    <source>
        <dbReference type="Proteomes" id="UP001519460"/>
    </source>
</evidence>
<comment type="caution">
    <text evidence="2">The sequence shown here is derived from an EMBL/GenBank/DDBJ whole genome shotgun (WGS) entry which is preliminary data.</text>
</comment>
<feature type="region of interest" description="Disordered" evidence="1">
    <location>
        <begin position="116"/>
        <end position="142"/>
    </location>
</feature>
<dbReference type="AlphaFoldDB" id="A0ABD0J1A7"/>
<evidence type="ECO:0000313" key="2">
    <source>
        <dbReference type="EMBL" id="KAK7448539.1"/>
    </source>
</evidence>
<evidence type="ECO:0000256" key="1">
    <source>
        <dbReference type="SAM" id="MobiDB-lite"/>
    </source>
</evidence>
<keyword evidence="3" id="KW-1185">Reference proteome</keyword>
<dbReference type="EMBL" id="JACVVK020000758">
    <property type="protein sequence ID" value="KAK7448539.1"/>
    <property type="molecule type" value="Genomic_DNA"/>
</dbReference>
<reference evidence="2 3" key="1">
    <citation type="journal article" date="2023" name="Sci. Data">
        <title>Genome assembly of the Korean intertidal mud-creeper Batillaria attramentaria.</title>
        <authorList>
            <person name="Patra A.K."/>
            <person name="Ho P.T."/>
            <person name="Jun S."/>
            <person name="Lee S.J."/>
            <person name="Kim Y."/>
            <person name="Won Y.J."/>
        </authorList>
    </citation>
    <scope>NUCLEOTIDE SEQUENCE [LARGE SCALE GENOMIC DNA]</scope>
    <source>
        <strain evidence="2">Wonlab-2016</strain>
    </source>
</reference>
<organism evidence="2 3">
    <name type="scientific">Batillaria attramentaria</name>
    <dbReference type="NCBI Taxonomy" id="370345"/>
    <lineage>
        <taxon>Eukaryota</taxon>
        <taxon>Metazoa</taxon>
        <taxon>Spiralia</taxon>
        <taxon>Lophotrochozoa</taxon>
        <taxon>Mollusca</taxon>
        <taxon>Gastropoda</taxon>
        <taxon>Caenogastropoda</taxon>
        <taxon>Sorbeoconcha</taxon>
        <taxon>Cerithioidea</taxon>
        <taxon>Batillariidae</taxon>
        <taxon>Batillaria</taxon>
    </lineage>
</organism>
<name>A0ABD0J1A7_9CAEN</name>
<sequence>MYGYGINDYKVQVNNRVKVYHANLLKKYVEREHRDKPQTASVACLSTEEELDDVKLFDLNEVRRKESIADVKLGPKLSQAQQDELKALTEEYEHPFTPDPGTTDTIQHEVNLTSDKPIRCKPYPLPRTGRTEERHPRRAGVESHEGFRITVRITSGCEESKWI</sequence>
<feature type="compositionally biased region" description="Basic and acidic residues" evidence="1">
    <location>
        <begin position="129"/>
        <end position="142"/>
    </location>
</feature>